<gene>
    <name evidence="1" type="ORF">SAMN05443550_103310</name>
</gene>
<evidence type="ECO:0000313" key="2">
    <source>
        <dbReference type="Proteomes" id="UP000198850"/>
    </source>
</evidence>
<keyword evidence="2" id="KW-1185">Reference proteome</keyword>
<proteinExistence type="predicted"/>
<dbReference type="AlphaFoldDB" id="A0A1H4BE03"/>
<evidence type="ECO:0000313" key="1">
    <source>
        <dbReference type="EMBL" id="SEA46371.1"/>
    </source>
</evidence>
<dbReference type="STRING" id="425514.SAMN05443550_103310"/>
<dbReference type="EMBL" id="FNRA01000003">
    <property type="protein sequence ID" value="SEA46371.1"/>
    <property type="molecule type" value="Genomic_DNA"/>
</dbReference>
<dbReference type="Proteomes" id="UP000198850">
    <property type="component" value="Unassembled WGS sequence"/>
</dbReference>
<dbReference type="OrthoDB" id="748429at2"/>
<organism evidence="1 2">
    <name type="scientific">Pedobacter hartonius</name>
    <dbReference type="NCBI Taxonomy" id="425514"/>
    <lineage>
        <taxon>Bacteria</taxon>
        <taxon>Pseudomonadati</taxon>
        <taxon>Bacteroidota</taxon>
        <taxon>Sphingobacteriia</taxon>
        <taxon>Sphingobacteriales</taxon>
        <taxon>Sphingobacteriaceae</taxon>
        <taxon>Pedobacter</taxon>
    </lineage>
</organism>
<accession>A0A1H4BE03</accession>
<dbReference type="RefSeq" id="WP_090555935.1">
    <property type="nucleotide sequence ID" value="NZ_FNRA01000003.1"/>
</dbReference>
<reference evidence="1 2" key="1">
    <citation type="submission" date="2016-10" db="EMBL/GenBank/DDBJ databases">
        <authorList>
            <person name="de Groot N.N."/>
        </authorList>
    </citation>
    <scope>NUCLEOTIDE SEQUENCE [LARGE SCALE GENOMIC DNA]</scope>
    <source>
        <strain evidence="1 2">DSM 19033</strain>
    </source>
</reference>
<protein>
    <submittedName>
        <fullName evidence="1">Uncharacterized protein</fullName>
    </submittedName>
</protein>
<name>A0A1H4BE03_9SPHI</name>
<sequence length="234" mass="27226">MGIFDFLNNNDDLSKNHYSSFPKDINKSFTDNLVRVLAANPAIEKAYFGLLYDEQHRDENLFLGIKHWGGADDIQNMTDIVRQTFLPGRQIFFTSTGFQPEIFGFIEKSNFPFYIKNKSLPLNMAIMNHWFDPATYSSSFIYQVRNGIFTSLFKDFDPLSNVLNFQTFVRDGREFIPLFSEKEMIYKSGMTEVPSDLTAIEFEWTRIGDAVNNKMKHHYYVLNPGTSFEMEFNA</sequence>